<dbReference type="Proteomes" id="UP001485043">
    <property type="component" value="Unassembled WGS sequence"/>
</dbReference>
<dbReference type="EMBL" id="JALJOV010001050">
    <property type="protein sequence ID" value="KAK9855494.1"/>
    <property type="molecule type" value="Genomic_DNA"/>
</dbReference>
<name>A0AAW1SS29_9CHLO</name>
<proteinExistence type="predicted"/>
<comment type="caution">
    <text evidence="3">The sequence shown here is derived from an EMBL/GenBank/DDBJ whole genome shotgun (WGS) entry which is preliminary data.</text>
</comment>
<dbReference type="Pfam" id="PF00248">
    <property type="entry name" value="Aldo_ket_red"/>
    <property type="match status" value="1"/>
</dbReference>
<dbReference type="Gene3D" id="3.20.20.100">
    <property type="entry name" value="NADP-dependent oxidoreductase domain"/>
    <property type="match status" value="1"/>
</dbReference>
<accession>A0AAW1SS29</accession>
<evidence type="ECO:0000256" key="1">
    <source>
        <dbReference type="ARBA" id="ARBA00023002"/>
    </source>
</evidence>
<dbReference type="PANTHER" id="PTHR43625">
    <property type="entry name" value="AFLATOXIN B1 ALDEHYDE REDUCTASE"/>
    <property type="match status" value="1"/>
</dbReference>
<keyword evidence="1" id="KW-0560">Oxidoreductase</keyword>
<dbReference type="InterPro" id="IPR023210">
    <property type="entry name" value="NADP_OxRdtase_dom"/>
</dbReference>
<evidence type="ECO:0000313" key="4">
    <source>
        <dbReference type="Proteomes" id="UP001485043"/>
    </source>
</evidence>
<keyword evidence="4" id="KW-1185">Reference proteome</keyword>
<dbReference type="InterPro" id="IPR050791">
    <property type="entry name" value="Aldo-Keto_reductase"/>
</dbReference>
<dbReference type="SUPFAM" id="SSF51430">
    <property type="entry name" value="NAD(P)-linked oxidoreductase"/>
    <property type="match status" value="1"/>
</dbReference>
<evidence type="ECO:0000259" key="2">
    <source>
        <dbReference type="Pfam" id="PF00248"/>
    </source>
</evidence>
<dbReference type="AlphaFoldDB" id="A0AAW1SS29"/>
<evidence type="ECO:0000313" key="3">
    <source>
        <dbReference type="EMBL" id="KAK9855494.1"/>
    </source>
</evidence>
<dbReference type="PANTHER" id="PTHR43625:SF40">
    <property type="entry name" value="ALDO-KETO REDUCTASE YAKC [NADP(+)]"/>
    <property type="match status" value="1"/>
</dbReference>
<feature type="non-terminal residue" evidence="3">
    <location>
        <position position="133"/>
    </location>
</feature>
<organism evidence="3 4">
    <name type="scientific">Apatococcus fuscideae</name>
    <dbReference type="NCBI Taxonomy" id="2026836"/>
    <lineage>
        <taxon>Eukaryota</taxon>
        <taxon>Viridiplantae</taxon>
        <taxon>Chlorophyta</taxon>
        <taxon>core chlorophytes</taxon>
        <taxon>Trebouxiophyceae</taxon>
        <taxon>Chlorellales</taxon>
        <taxon>Chlorellaceae</taxon>
        <taxon>Apatococcus</taxon>
    </lineage>
</organism>
<gene>
    <name evidence="3" type="ORF">WJX84_002386</name>
</gene>
<feature type="domain" description="NADP-dependent oxidoreductase" evidence="2">
    <location>
        <begin position="50"/>
        <end position="121"/>
    </location>
</feature>
<dbReference type="InterPro" id="IPR036812">
    <property type="entry name" value="NAD(P)_OxRdtase_dom_sf"/>
</dbReference>
<dbReference type="GO" id="GO:0016491">
    <property type="term" value="F:oxidoreductase activity"/>
    <property type="evidence" value="ECO:0007669"/>
    <property type="project" value="UniProtKB-KW"/>
</dbReference>
<reference evidence="3 4" key="1">
    <citation type="journal article" date="2024" name="Nat. Commun.">
        <title>Phylogenomics reveals the evolutionary origins of lichenization in chlorophyte algae.</title>
        <authorList>
            <person name="Puginier C."/>
            <person name="Libourel C."/>
            <person name="Otte J."/>
            <person name="Skaloud P."/>
            <person name="Haon M."/>
            <person name="Grisel S."/>
            <person name="Petersen M."/>
            <person name="Berrin J.G."/>
            <person name="Delaux P.M."/>
            <person name="Dal Grande F."/>
            <person name="Keller J."/>
        </authorList>
    </citation>
    <scope>NUCLEOTIDE SEQUENCE [LARGE SCALE GENOMIC DNA]</scope>
    <source>
        <strain evidence="3 4">SAG 2523</strain>
    </source>
</reference>
<dbReference type="GO" id="GO:0005737">
    <property type="term" value="C:cytoplasm"/>
    <property type="evidence" value="ECO:0007669"/>
    <property type="project" value="TreeGrafter"/>
</dbReference>
<protein>
    <recommendedName>
        <fullName evidence="2">NADP-dependent oxidoreductase domain-containing protein</fullName>
    </recommendedName>
</protein>
<sequence length="133" mass="14857">MPSYLFTPLWRHKGVRPFVKGRPPGHPGEERGSSCPTSLPCSGHNYHKASPEEVRKAHAIHPITAGQLEWSLWTRGAEVYLIPTCRELGIGIVAYSPLGRGFLTGTIKSLKDLHETDTRVSRMPRFQGDNLEK</sequence>